<dbReference type="CDD" id="cd02980">
    <property type="entry name" value="TRX_Fd_family"/>
    <property type="match status" value="1"/>
</dbReference>
<dbReference type="AlphaFoldDB" id="A0A3B1D7E1"/>
<reference evidence="1" key="1">
    <citation type="submission" date="2018-06" db="EMBL/GenBank/DDBJ databases">
        <authorList>
            <person name="Zhirakovskaya E."/>
        </authorList>
    </citation>
    <scope>NUCLEOTIDE SEQUENCE</scope>
</reference>
<dbReference type="InterPro" id="IPR036249">
    <property type="entry name" value="Thioredoxin-like_sf"/>
</dbReference>
<dbReference type="SUPFAM" id="SSF52833">
    <property type="entry name" value="Thioredoxin-like"/>
    <property type="match status" value="1"/>
</dbReference>
<name>A0A3B1D7E1_9ZZZZ</name>
<organism evidence="1">
    <name type="scientific">hydrothermal vent metagenome</name>
    <dbReference type="NCBI Taxonomy" id="652676"/>
    <lineage>
        <taxon>unclassified sequences</taxon>
        <taxon>metagenomes</taxon>
        <taxon>ecological metagenomes</taxon>
    </lineage>
</organism>
<accession>A0A3B1D7E1</accession>
<gene>
    <name evidence="1" type="ORF">MNBD_NITROSPINAE05-1028</name>
</gene>
<evidence type="ECO:0000313" key="1">
    <source>
        <dbReference type="EMBL" id="VAX27655.1"/>
    </source>
</evidence>
<dbReference type="Gene3D" id="3.40.30.10">
    <property type="entry name" value="Glutaredoxin"/>
    <property type="match status" value="1"/>
</dbReference>
<sequence>MPKPSYHILVCTNKRPPGHPRGSCGENGSEALLEKFSMGIEEKMLFGKAIVSSTSCIGPCSIGPVVVVYPDGVWYSKVKPEDVGEILDKHIGQGEKVERLVVPDELWG</sequence>
<proteinExistence type="predicted"/>
<protein>
    <submittedName>
        <fullName evidence="1">Ferredoxin, 2Fe-2S</fullName>
    </submittedName>
</protein>
<dbReference type="EMBL" id="UOGG01000037">
    <property type="protein sequence ID" value="VAX27655.1"/>
    <property type="molecule type" value="Genomic_DNA"/>
</dbReference>
<dbReference type="Pfam" id="PF01257">
    <property type="entry name" value="2Fe-2S_thioredx"/>
    <property type="match status" value="1"/>
</dbReference>